<accession>A0ABV6A2J1</accession>
<evidence type="ECO:0000259" key="5">
    <source>
        <dbReference type="PROSITE" id="PS51462"/>
    </source>
</evidence>
<dbReference type="Pfam" id="PF00293">
    <property type="entry name" value="NUDIX"/>
    <property type="match status" value="1"/>
</dbReference>
<dbReference type="Gene3D" id="3.90.79.10">
    <property type="entry name" value="Nucleoside Triphosphate Pyrophosphohydrolase"/>
    <property type="match status" value="1"/>
</dbReference>
<organism evidence="6 7">
    <name type="scientific">Allokutzneria oryzae</name>
    <dbReference type="NCBI Taxonomy" id="1378989"/>
    <lineage>
        <taxon>Bacteria</taxon>
        <taxon>Bacillati</taxon>
        <taxon>Actinomycetota</taxon>
        <taxon>Actinomycetes</taxon>
        <taxon>Pseudonocardiales</taxon>
        <taxon>Pseudonocardiaceae</taxon>
        <taxon>Allokutzneria</taxon>
    </lineage>
</organism>
<reference evidence="6 7" key="1">
    <citation type="submission" date="2024-09" db="EMBL/GenBank/DDBJ databases">
        <authorList>
            <person name="Sun Q."/>
            <person name="Mori K."/>
        </authorList>
    </citation>
    <scope>NUCLEOTIDE SEQUENCE [LARGE SCALE GENOMIC DNA]</scope>
    <source>
        <strain evidence="6 7">TBRC 7907</strain>
    </source>
</reference>
<protein>
    <submittedName>
        <fullName evidence="6">NUDIX hydrolase</fullName>
    </submittedName>
</protein>
<dbReference type="Proteomes" id="UP001589693">
    <property type="component" value="Unassembled WGS sequence"/>
</dbReference>
<dbReference type="PRINTS" id="PR00502">
    <property type="entry name" value="NUDIXFAMILY"/>
</dbReference>
<evidence type="ECO:0000256" key="1">
    <source>
        <dbReference type="ARBA" id="ARBA00001946"/>
    </source>
</evidence>
<evidence type="ECO:0000256" key="3">
    <source>
        <dbReference type="ARBA" id="ARBA00022801"/>
    </source>
</evidence>
<dbReference type="PROSITE" id="PS51462">
    <property type="entry name" value="NUDIX"/>
    <property type="match status" value="1"/>
</dbReference>
<dbReference type="InterPro" id="IPR000086">
    <property type="entry name" value="NUDIX_hydrolase_dom"/>
</dbReference>
<dbReference type="CDD" id="cd04673">
    <property type="entry name" value="NUDIX_ADPRase"/>
    <property type="match status" value="1"/>
</dbReference>
<comment type="caution">
    <text evidence="6">The sequence shown here is derived from an EMBL/GenBank/DDBJ whole genome shotgun (WGS) entry which is preliminary data.</text>
</comment>
<dbReference type="GO" id="GO:0016787">
    <property type="term" value="F:hydrolase activity"/>
    <property type="evidence" value="ECO:0007669"/>
    <property type="project" value="UniProtKB-KW"/>
</dbReference>
<dbReference type="PANTHER" id="PTHR43046:SF16">
    <property type="entry name" value="ADP-RIBOSE PYROPHOSPHATASE YJHB-RELATED"/>
    <property type="match status" value="1"/>
</dbReference>
<dbReference type="PROSITE" id="PS00893">
    <property type="entry name" value="NUDIX_BOX"/>
    <property type="match status" value="1"/>
</dbReference>
<evidence type="ECO:0000313" key="6">
    <source>
        <dbReference type="EMBL" id="MFB9907382.1"/>
    </source>
</evidence>
<dbReference type="RefSeq" id="WP_377857709.1">
    <property type="nucleotide sequence ID" value="NZ_JBHLZU010000020.1"/>
</dbReference>
<keyword evidence="7" id="KW-1185">Reference proteome</keyword>
<keyword evidence="3 4" id="KW-0378">Hydrolase</keyword>
<evidence type="ECO:0000256" key="4">
    <source>
        <dbReference type="RuleBase" id="RU003476"/>
    </source>
</evidence>
<dbReference type="InterPro" id="IPR015797">
    <property type="entry name" value="NUDIX_hydrolase-like_dom_sf"/>
</dbReference>
<evidence type="ECO:0000256" key="2">
    <source>
        <dbReference type="ARBA" id="ARBA00005582"/>
    </source>
</evidence>
<evidence type="ECO:0000313" key="7">
    <source>
        <dbReference type="Proteomes" id="UP001589693"/>
    </source>
</evidence>
<name>A0ABV6A2J1_9PSEU</name>
<gene>
    <name evidence="6" type="ORF">ACFFQA_25885</name>
</gene>
<proteinExistence type="inferred from homology"/>
<dbReference type="PANTHER" id="PTHR43046">
    <property type="entry name" value="GDP-MANNOSE MANNOSYL HYDROLASE"/>
    <property type="match status" value="1"/>
</dbReference>
<dbReference type="InterPro" id="IPR020084">
    <property type="entry name" value="NUDIX_hydrolase_CS"/>
</dbReference>
<sequence length="148" mass="15980">MLGDRETSIRCVGGITFDASGRLLMIRRSNDPGRGLWSLPGGRVEPGETDAVAVARELHEETGLVVTVGDLIGSVIRKTERVSYEIYDYSCRAVGGRLRPGDDAAAAAWINGVIFAALDQDGALTEGLAEALREWDAVPQITENRPQR</sequence>
<comment type="cofactor">
    <cofactor evidence="1">
        <name>Mg(2+)</name>
        <dbReference type="ChEBI" id="CHEBI:18420"/>
    </cofactor>
</comment>
<dbReference type="InterPro" id="IPR020476">
    <property type="entry name" value="Nudix_hydrolase"/>
</dbReference>
<dbReference type="EMBL" id="JBHLZU010000020">
    <property type="protein sequence ID" value="MFB9907382.1"/>
    <property type="molecule type" value="Genomic_DNA"/>
</dbReference>
<comment type="similarity">
    <text evidence="2 4">Belongs to the Nudix hydrolase family.</text>
</comment>
<feature type="domain" description="Nudix hydrolase" evidence="5">
    <location>
        <begin position="7"/>
        <end position="132"/>
    </location>
</feature>
<dbReference type="SUPFAM" id="SSF55811">
    <property type="entry name" value="Nudix"/>
    <property type="match status" value="1"/>
</dbReference>